<sequence length="209" mass="23467">MLPIHRNTHCSPQPALPPIGHLLHIIVTVVLSSSASSQLISHNVCQCPSKTSLTLLCPISRHSQPEHVPHTPTSNRHSSTYRSRRAHSFSFSSSQCTYHHIQFNHPSFESFTSFYLQIEHTARRWSYHTTPCHIVDVPVLRPIARCRSYPRLSLMHVCAQFRLSSPLLSSLVNFAPCPSPTYIHIFCSSPGRLSLVLSLSYSEDGSFVA</sequence>
<proteinExistence type="predicted"/>
<dbReference type="EMBL" id="MU155365">
    <property type="protein sequence ID" value="KAF9474723.1"/>
    <property type="molecule type" value="Genomic_DNA"/>
</dbReference>
<evidence type="ECO:0000313" key="2">
    <source>
        <dbReference type="Proteomes" id="UP000807469"/>
    </source>
</evidence>
<protein>
    <submittedName>
        <fullName evidence="1">Uncharacterized protein</fullName>
    </submittedName>
</protein>
<dbReference type="Proteomes" id="UP000807469">
    <property type="component" value="Unassembled WGS sequence"/>
</dbReference>
<evidence type="ECO:0000313" key="1">
    <source>
        <dbReference type="EMBL" id="KAF9474723.1"/>
    </source>
</evidence>
<comment type="caution">
    <text evidence="1">The sequence shown here is derived from an EMBL/GenBank/DDBJ whole genome shotgun (WGS) entry which is preliminary data.</text>
</comment>
<name>A0A9P5YRV2_9AGAR</name>
<organism evidence="1 2">
    <name type="scientific">Pholiota conissans</name>
    <dbReference type="NCBI Taxonomy" id="109636"/>
    <lineage>
        <taxon>Eukaryota</taxon>
        <taxon>Fungi</taxon>
        <taxon>Dikarya</taxon>
        <taxon>Basidiomycota</taxon>
        <taxon>Agaricomycotina</taxon>
        <taxon>Agaricomycetes</taxon>
        <taxon>Agaricomycetidae</taxon>
        <taxon>Agaricales</taxon>
        <taxon>Agaricineae</taxon>
        <taxon>Strophariaceae</taxon>
        <taxon>Pholiota</taxon>
    </lineage>
</organism>
<reference evidence="1" key="1">
    <citation type="submission" date="2020-11" db="EMBL/GenBank/DDBJ databases">
        <authorList>
            <consortium name="DOE Joint Genome Institute"/>
            <person name="Ahrendt S."/>
            <person name="Riley R."/>
            <person name="Andreopoulos W."/>
            <person name="Labutti K."/>
            <person name="Pangilinan J."/>
            <person name="Ruiz-Duenas F.J."/>
            <person name="Barrasa J.M."/>
            <person name="Sanchez-Garcia M."/>
            <person name="Camarero S."/>
            <person name="Miyauchi S."/>
            <person name="Serrano A."/>
            <person name="Linde D."/>
            <person name="Babiker R."/>
            <person name="Drula E."/>
            <person name="Ayuso-Fernandez I."/>
            <person name="Pacheco R."/>
            <person name="Padilla G."/>
            <person name="Ferreira P."/>
            <person name="Barriuso J."/>
            <person name="Kellner H."/>
            <person name="Castanera R."/>
            <person name="Alfaro M."/>
            <person name="Ramirez L."/>
            <person name="Pisabarro A.G."/>
            <person name="Kuo A."/>
            <person name="Tritt A."/>
            <person name="Lipzen A."/>
            <person name="He G."/>
            <person name="Yan M."/>
            <person name="Ng V."/>
            <person name="Cullen D."/>
            <person name="Martin F."/>
            <person name="Rosso M.-N."/>
            <person name="Henrissat B."/>
            <person name="Hibbett D."/>
            <person name="Martinez A.T."/>
            <person name="Grigoriev I.V."/>
        </authorList>
    </citation>
    <scope>NUCLEOTIDE SEQUENCE</scope>
    <source>
        <strain evidence="1">CIRM-BRFM 674</strain>
    </source>
</reference>
<gene>
    <name evidence="1" type="ORF">BDN70DRAFT_297958</name>
</gene>
<dbReference type="AlphaFoldDB" id="A0A9P5YRV2"/>
<keyword evidence="2" id="KW-1185">Reference proteome</keyword>
<accession>A0A9P5YRV2</accession>